<reference evidence="1 2" key="1">
    <citation type="submission" date="2024-05" db="EMBL/GenBank/DDBJ databases">
        <title>Sphingomonas sp. HF-S3 16S ribosomal RNA gene Genome sequencing and assembly.</title>
        <authorList>
            <person name="Lee H."/>
        </authorList>
    </citation>
    <scope>NUCLEOTIDE SEQUENCE [LARGE SCALE GENOMIC DNA]</scope>
    <source>
        <strain evidence="1 2">HF-S3</strain>
    </source>
</reference>
<name>A0ABV0BEF9_9SPHN</name>
<dbReference type="EMBL" id="JBDIZK010000020">
    <property type="protein sequence ID" value="MEN3749927.1"/>
    <property type="molecule type" value="Genomic_DNA"/>
</dbReference>
<sequence length="107" mass="11826">MPRPAALPRWTRTPRARALLARIAAAPPELRTIRLEPHHRWTRDEWLREYDRDDDRVEALRRLRAAAFTAAQARGGRPAALAFAAGPDLDSVIAAALADSTGAETHA</sequence>
<gene>
    <name evidence="1" type="ORF">TPR58_22330</name>
</gene>
<evidence type="ECO:0000313" key="1">
    <source>
        <dbReference type="EMBL" id="MEN3749927.1"/>
    </source>
</evidence>
<comment type="caution">
    <text evidence="1">The sequence shown here is derived from an EMBL/GenBank/DDBJ whole genome shotgun (WGS) entry which is preliminary data.</text>
</comment>
<accession>A0ABV0BEF9</accession>
<evidence type="ECO:0000313" key="2">
    <source>
        <dbReference type="Proteomes" id="UP001427805"/>
    </source>
</evidence>
<dbReference type="RefSeq" id="WP_346248976.1">
    <property type="nucleotide sequence ID" value="NZ_JBDIZK010000020.1"/>
</dbReference>
<organism evidence="1 2">
    <name type="scientific">Sphingomonas rustica</name>
    <dbReference type="NCBI Taxonomy" id="3103142"/>
    <lineage>
        <taxon>Bacteria</taxon>
        <taxon>Pseudomonadati</taxon>
        <taxon>Pseudomonadota</taxon>
        <taxon>Alphaproteobacteria</taxon>
        <taxon>Sphingomonadales</taxon>
        <taxon>Sphingomonadaceae</taxon>
        <taxon>Sphingomonas</taxon>
    </lineage>
</organism>
<proteinExistence type="predicted"/>
<keyword evidence="2" id="KW-1185">Reference proteome</keyword>
<dbReference type="Proteomes" id="UP001427805">
    <property type="component" value="Unassembled WGS sequence"/>
</dbReference>
<protein>
    <submittedName>
        <fullName evidence="1">Uncharacterized protein</fullName>
    </submittedName>
</protein>